<feature type="domain" description="Class II aldolase/adducin N-terminal" evidence="10">
    <location>
        <begin position="9"/>
        <end position="204"/>
    </location>
</feature>
<evidence type="ECO:0000256" key="3">
    <source>
        <dbReference type="ARBA" id="ARBA00022801"/>
    </source>
</evidence>
<name>I0Z867_COCSC</name>
<evidence type="ECO:0000256" key="6">
    <source>
        <dbReference type="ARBA" id="ARBA00023167"/>
    </source>
</evidence>
<dbReference type="RefSeq" id="XP_005651380.1">
    <property type="nucleotide sequence ID" value="XM_005651323.1"/>
</dbReference>
<dbReference type="InterPro" id="IPR036412">
    <property type="entry name" value="HAD-like_sf"/>
</dbReference>
<organism evidence="11 12">
    <name type="scientific">Coccomyxa subellipsoidea (strain C-169)</name>
    <name type="common">Green microalga</name>
    <dbReference type="NCBI Taxonomy" id="574566"/>
    <lineage>
        <taxon>Eukaryota</taxon>
        <taxon>Viridiplantae</taxon>
        <taxon>Chlorophyta</taxon>
        <taxon>core chlorophytes</taxon>
        <taxon>Trebouxiophyceae</taxon>
        <taxon>Trebouxiophyceae incertae sedis</taxon>
        <taxon>Coccomyxaceae</taxon>
        <taxon>Coccomyxa</taxon>
        <taxon>Coccomyxa subellipsoidea</taxon>
    </lineage>
</organism>
<dbReference type="SFLD" id="SFLDG01133">
    <property type="entry name" value="C1.5.4:_Enolase-phosphatase_Li"/>
    <property type="match status" value="1"/>
</dbReference>
<dbReference type="InterPro" id="IPR001303">
    <property type="entry name" value="Aldolase_II/adducin_N"/>
</dbReference>
<dbReference type="HAMAP" id="MF_03116">
    <property type="entry name" value="Salvage_MtnB_euk"/>
    <property type="match status" value="1"/>
</dbReference>
<dbReference type="STRING" id="574566.I0Z867"/>
<dbReference type="InterPro" id="IPR023214">
    <property type="entry name" value="HAD_sf"/>
</dbReference>
<dbReference type="CDD" id="cd01629">
    <property type="entry name" value="HAD_EP"/>
    <property type="match status" value="1"/>
</dbReference>
<feature type="binding site" evidence="9">
    <location>
        <position position="177"/>
    </location>
    <ligand>
        <name>Zn(2+)</name>
        <dbReference type="ChEBI" id="CHEBI:29105"/>
    </ligand>
</feature>
<evidence type="ECO:0000313" key="11">
    <source>
        <dbReference type="EMBL" id="EIE26836.1"/>
    </source>
</evidence>
<comment type="similarity">
    <text evidence="9">In the N-terminal section; belongs to the aldolase class II family. MtnB subfamily.</text>
</comment>
<dbReference type="GeneID" id="17044846"/>
<dbReference type="SUPFAM" id="SSF53639">
    <property type="entry name" value="AraD/HMP-PK domain-like"/>
    <property type="match status" value="1"/>
</dbReference>
<protein>
    <recommendedName>
        <fullName evidence="9">Probable bifunctional methylthioribulose-1-phosphate dehydratase/enolase-phosphatase E1</fullName>
    </recommendedName>
    <domain>
        <recommendedName>
            <fullName evidence="9">Methylthioribulose-1-phosphate dehydratase</fullName>
            <shortName evidence="9">MTRu-1-P dehydratase</shortName>
            <ecNumber evidence="9">4.2.1.109</ecNumber>
        </recommendedName>
    </domain>
    <domain>
        <recommendedName>
            <fullName evidence="9">Enolase-phosphatase E1</fullName>
            <ecNumber evidence="9">3.1.3.77</ecNumber>
        </recommendedName>
        <alternativeName>
            <fullName evidence="9">2,3-diketo-5-methylthio-1-phosphopentane phosphatase</fullName>
        </alternativeName>
    </domain>
</protein>
<proteinExistence type="inferred from homology"/>
<feature type="active site" description="Proton donor/acceptor; for methylthioribulose-1-phosphate dehydratase activity" evidence="9">
    <location>
        <position position="127"/>
    </location>
</feature>
<keyword evidence="3 9" id="KW-0378">Hydrolase</keyword>
<dbReference type="eggNOG" id="KOG2631">
    <property type="taxonomic scope" value="Eukaryota"/>
</dbReference>
<feature type="binding site" evidence="9">
    <location>
        <position position="435"/>
    </location>
    <ligand>
        <name>Mg(2+)</name>
        <dbReference type="ChEBI" id="CHEBI:18420"/>
    </ligand>
</feature>
<feature type="binding site" evidence="9">
    <location>
        <position position="104"/>
    </location>
    <ligand>
        <name>Zn(2+)</name>
        <dbReference type="ChEBI" id="CHEBI:29105"/>
    </ligand>
</feature>
<dbReference type="SUPFAM" id="SSF56784">
    <property type="entry name" value="HAD-like"/>
    <property type="match status" value="1"/>
</dbReference>
<dbReference type="SFLD" id="SFLDG01129">
    <property type="entry name" value="C1.5:_HAD__Beta-PGM__Phosphata"/>
    <property type="match status" value="1"/>
</dbReference>
<dbReference type="SFLD" id="SFLDS00003">
    <property type="entry name" value="Haloacid_Dehalogenase"/>
    <property type="match status" value="1"/>
</dbReference>
<accession>I0Z867</accession>
<dbReference type="SMART" id="SM01007">
    <property type="entry name" value="Aldolase_II"/>
    <property type="match status" value="1"/>
</dbReference>
<dbReference type="PANTHER" id="PTHR20371:SF1">
    <property type="entry name" value="ENOLASE-PHOSPHATASE E1"/>
    <property type="match status" value="1"/>
</dbReference>
<comment type="similarity">
    <text evidence="9">In the C-terminal section; belongs to the HAD-like hydrolase superfamily. MasA/MtnC family.</text>
</comment>
<dbReference type="PANTHER" id="PTHR20371">
    <property type="entry name" value="ENOLASE-PHOSPHATASE E1"/>
    <property type="match status" value="1"/>
</dbReference>
<feature type="binding site" evidence="9">
    <location>
        <position position="409"/>
    </location>
    <ligand>
        <name>substrate</name>
        <label>2</label>
        <note>for enolase-phosphatase activity</note>
    </ligand>
</feature>
<dbReference type="AlphaFoldDB" id="I0Z867"/>
<dbReference type="Gene3D" id="3.40.225.10">
    <property type="entry name" value="Class II aldolase/adducin N-terminal domain"/>
    <property type="match status" value="1"/>
</dbReference>
<dbReference type="GO" id="GO:0046570">
    <property type="term" value="F:methylthioribulose 1-phosphate dehydratase activity"/>
    <property type="evidence" value="ECO:0007669"/>
    <property type="project" value="UniProtKB-UniRule"/>
</dbReference>
<evidence type="ECO:0000256" key="5">
    <source>
        <dbReference type="ARBA" id="ARBA00022842"/>
    </source>
</evidence>
<dbReference type="NCBIfam" id="TIGR01691">
    <property type="entry name" value="enolase-ppase"/>
    <property type="match status" value="1"/>
</dbReference>
<dbReference type="GO" id="GO:0005737">
    <property type="term" value="C:cytoplasm"/>
    <property type="evidence" value="ECO:0007669"/>
    <property type="project" value="InterPro"/>
</dbReference>
<comment type="catalytic activity">
    <reaction evidence="9">
        <text>5-(methylsulfanyl)-D-ribulose 1-phosphate = 5-methylsulfanyl-2,3-dioxopentyl phosphate + H2O</text>
        <dbReference type="Rhea" id="RHEA:15549"/>
        <dbReference type="ChEBI" id="CHEBI:15377"/>
        <dbReference type="ChEBI" id="CHEBI:58548"/>
        <dbReference type="ChEBI" id="CHEBI:58828"/>
        <dbReference type="EC" id="4.2.1.109"/>
    </reaction>
</comment>
<evidence type="ECO:0000256" key="8">
    <source>
        <dbReference type="ARBA" id="ARBA00023268"/>
    </source>
</evidence>
<dbReference type="OrthoDB" id="191080at2759"/>
<dbReference type="InterPro" id="IPR017714">
    <property type="entry name" value="MethylthioRu-1-P_deHdtase_MtnB"/>
</dbReference>
<comment type="cofactor">
    <cofactor evidence="9">
        <name>Zn(2+)</name>
        <dbReference type="ChEBI" id="CHEBI:29105"/>
    </cofactor>
    <text evidence="9">Binds 1 zinc ion per subunit.</text>
</comment>
<dbReference type="HAMAP" id="MF_03118">
    <property type="entry name" value="Salvage_MtnBC"/>
    <property type="match status" value="1"/>
</dbReference>
<comment type="caution">
    <text evidence="11">The sequence shown here is derived from an EMBL/GenBank/DDBJ whole genome shotgun (WGS) entry which is preliminary data.</text>
</comment>
<dbReference type="Pfam" id="PF00596">
    <property type="entry name" value="Aldolase_II"/>
    <property type="match status" value="1"/>
</dbReference>
<evidence type="ECO:0000313" key="12">
    <source>
        <dbReference type="Proteomes" id="UP000007264"/>
    </source>
</evidence>
<dbReference type="EC" id="4.2.1.109" evidence="9"/>
<evidence type="ECO:0000256" key="7">
    <source>
        <dbReference type="ARBA" id="ARBA00023239"/>
    </source>
</evidence>
<keyword evidence="8 9" id="KW-0511">Multifunctional enzyme</keyword>
<dbReference type="EMBL" id="AGSI01000002">
    <property type="protein sequence ID" value="EIE26836.1"/>
    <property type="molecule type" value="Genomic_DNA"/>
</dbReference>
<keyword evidence="2 9" id="KW-0479">Metal-binding</keyword>
<dbReference type="KEGG" id="csl:COCSUDRAFT_27259"/>
<dbReference type="Gene3D" id="1.10.720.60">
    <property type="match status" value="1"/>
</dbReference>
<feature type="binding site" evidence="9">
    <location>
        <position position="241"/>
    </location>
    <ligand>
        <name>Mg(2+)</name>
        <dbReference type="ChEBI" id="CHEBI:18420"/>
    </ligand>
</feature>
<dbReference type="eggNOG" id="KOG2630">
    <property type="taxonomic scope" value="Eukaryota"/>
</dbReference>
<feature type="region of interest" description="Enolase-phosphatase E1" evidence="9">
    <location>
        <begin position="238"/>
        <end position="480"/>
    </location>
</feature>
<evidence type="ECO:0000256" key="1">
    <source>
        <dbReference type="ARBA" id="ARBA00022605"/>
    </source>
</evidence>
<keyword evidence="4 9" id="KW-0862">Zinc</keyword>
<dbReference type="FunFam" id="3.40.225.10:FF:000010">
    <property type="entry name" value="Probable bifunctional methylthioribulose-1-phosphate dehydratase/enolase-phosphatase E1"/>
    <property type="match status" value="1"/>
</dbReference>
<comment type="cofactor">
    <cofactor evidence="9">
        <name>Mg(2+)</name>
        <dbReference type="ChEBI" id="CHEBI:18420"/>
    </cofactor>
    <text evidence="9">Binds 1 Mg(2+) ion per subunit.</text>
</comment>
<dbReference type="Pfam" id="PF00702">
    <property type="entry name" value="Hydrolase"/>
    <property type="match status" value="1"/>
</dbReference>
<dbReference type="SFLD" id="SFLDF00044">
    <property type="entry name" value="enolase-phosphatase"/>
    <property type="match status" value="1"/>
</dbReference>
<evidence type="ECO:0000256" key="2">
    <source>
        <dbReference type="ARBA" id="ARBA00022723"/>
    </source>
</evidence>
<dbReference type="InterPro" id="IPR027505">
    <property type="entry name" value="MtnB_viridiplantae"/>
</dbReference>
<feature type="region of interest" description="Methylthioribulose-1-phosphate dehydratase" evidence="9">
    <location>
        <begin position="1"/>
        <end position="212"/>
    </location>
</feature>
<dbReference type="GO" id="GO:0019509">
    <property type="term" value="P:L-methionine salvage from methylthioadenosine"/>
    <property type="evidence" value="ECO:0007669"/>
    <property type="project" value="UniProtKB-UniRule"/>
</dbReference>
<feature type="binding site" evidence="9">
    <location>
        <position position="84"/>
    </location>
    <ligand>
        <name>substrate</name>
        <label>1</label>
        <note>for methylthioribulose-1-phosphate dehydratase activity</note>
    </ligand>
</feature>
<dbReference type="GO" id="GO:0043874">
    <property type="term" value="F:acireductone synthase activity"/>
    <property type="evidence" value="ECO:0007669"/>
    <property type="project" value="UniProtKB-EC"/>
</dbReference>
<feature type="binding site" evidence="9">
    <location>
        <position position="243"/>
    </location>
    <ligand>
        <name>Mg(2+)</name>
        <dbReference type="ChEBI" id="CHEBI:18420"/>
    </ligand>
</feature>
<comment type="pathway">
    <text evidence="9">Amino-acid biosynthesis; L-methionine biosynthesis via salvage pathway; L-methionine from S-methyl-5-thio-alpha-D-ribose 1-phosphate: step 3/6.</text>
</comment>
<comment type="catalytic activity">
    <reaction evidence="9">
        <text>5-methylsulfanyl-2,3-dioxopentyl phosphate + H2O = 1,2-dihydroxy-5-(methylsulfanyl)pent-1-en-3-one + phosphate</text>
        <dbReference type="Rhea" id="RHEA:21700"/>
        <dbReference type="ChEBI" id="CHEBI:15377"/>
        <dbReference type="ChEBI" id="CHEBI:43474"/>
        <dbReference type="ChEBI" id="CHEBI:49252"/>
        <dbReference type="ChEBI" id="CHEBI:58828"/>
        <dbReference type="EC" id="3.1.3.77"/>
    </reaction>
</comment>
<dbReference type="Proteomes" id="UP000007264">
    <property type="component" value="Unassembled WGS sequence"/>
</dbReference>
<dbReference type="InterPro" id="IPR027514">
    <property type="entry name" value="Salvage_MtnB_euk"/>
</dbReference>
<evidence type="ECO:0000259" key="10">
    <source>
        <dbReference type="SMART" id="SM01007"/>
    </source>
</evidence>
<feature type="binding site" evidence="9">
    <location>
        <begin position="375"/>
        <end position="376"/>
    </location>
    <ligand>
        <name>substrate</name>
        <label>2</label>
        <note>for enolase-phosphatase activity</note>
    </ligand>
</feature>
<evidence type="ECO:0000256" key="4">
    <source>
        <dbReference type="ARBA" id="ARBA00022833"/>
    </source>
</evidence>
<reference evidence="11 12" key="1">
    <citation type="journal article" date="2012" name="Genome Biol.">
        <title>The genome of the polar eukaryotic microalga coccomyxa subellipsoidea reveals traits of cold adaptation.</title>
        <authorList>
            <person name="Blanc G."/>
            <person name="Agarkova I."/>
            <person name="Grimwood J."/>
            <person name="Kuo A."/>
            <person name="Brueggeman A."/>
            <person name="Dunigan D."/>
            <person name="Gurnon J."/>
            <person name="Ladunga I."/>
            <person name="Lindquist E."/>
            <person name="Lucas S."/>
            <person name="Pangilinan J."/>
            <person name="Proschold T."/>
            <person name="Salamov A."/>
            <person name="Schmutz J."/>
            <person name="Weeks D."/>
            <person name="Yamada T."/>
            <person name="Claverie J.M."/>
            <person name="Grigoriev I."/>
            <person name="Van Etten J."/>
            <person name="Lomsadze A."/>
            <person name="Borodovsky M."/>
        </authorList>
    </citation>
    <scope>NUCLEOTIDE SEQUENCE [LARGE SCALE GENOMIC DNA]</scope>
    <source>
        <strain evidence="11 12">C-169</strain>
    </source>
</reference>
<gene>
    <name evidence="11" type="ORF">COCSUDRAFT_27259</name>
</gene>
<dbReference type="InterPro" id="IPR023943">
    <property type="entry name" value="Enolase-ppase_E1"/>
</dbReference>
<dbReference type="EC" id="3.1.3.77" evidence="9"/>
<keyword evidence="5 9" id="KW-0460">Magnesium</keyword>
<comment type="pathway">
    <text evidence="9">Amino-acid biosynthesis; L-methionine biosynthesis via salvage pathway; L-methionine from S-methyl-5-thio-alpha-D-ribose 1-phosphate: step 2/6.</text>
</comment>
<dbReference type="GO" id="GO:0008270">
    <property type="term" value="F:zinc ion binding"/>
    <property type="evidence" value="ECO:0007669"/>
    <property type="project" value="UniProtKB-UniRule"/>
</dbReference>
<keyword evidence="6 9" id="KW-0486">Methionine biosynthesis</keyword>
<keyword evidence="12" id="KW-1185">Reference proteome</keyword>
<dbReference type="Gene3D" id="3.40.50.1000">
    <property type="entry name" value="HAD superfamily/HAD-like"/>
    <property type="match status" value="1"/>
</dbReference>
<keyword evidence="7 9" id="KW-0456">Lyase</keyword>
<dbReference type="GO" id="GO:0000287">
    <property type="term" value="F:magnesium ion binding"/>
    <property type="evidence" value="ECO:0007669"/>
    <property type="project" value="UniProtKB-UniRule"/>
</dbReference>
<comment type="pathway">
    <text evidence="9">Amino-acid biosynthesis; L-methionine biosynthesis via salvage pathway; L-methionine from S-methyl-5-thio-alpha-D-ribose 1-phosphate: step 4/6.</text>
</comment>
<feature type="binding site" evidence="9">
    <location>
        <position position="102"/>
    </location>
    <ligand>
        <name>Zn(2+)</name>
        <dbReference type="ChEBI" id="CHEBI:29105"/>
    </ligand>
</feature>
<sequence>MATVDEAKSLISEMCQNFYQQGWVSGTGGGMSIKVADRIVMAPSGVQKERMVPEDMFVLNSSGEVLETPRARPAPYRPPKLSECSPLFMAAYELRDAGAVLHSHSLNAVLATLIDESAKEFTVTHLEMIKGIAGHGYYGNCVVPIIENTARECELTGRLRQAIQDYPESNAVLVRRHGVYVWGKDWIQAKTQAECYDYLFEAALRIRSIGINASLPPTPTPLQNGHAHTMAAKQPKAIVLDIEGTVAPISFVTETLFPYARQRVREHLSSTYDSEETQADIALLKDQSEEDVKAGKASTLIPAGSEGKDAVLEAAVASVFAQMDEDRKTTALKSLQGHIWRAGFRQGAIKAELFRDVPDSLVSWRDMGIKTYIYSSGSREAQRNLFGHTAAGDLRPYLSGFFDTRVGAKVEAQSYKEIELSLGVDEPSQIMFATDVYGEAVAASEAGWEAVLVVRPGNKPLPSDAAARFRIVESMEELLE</sequence>
<dbReference type="UniPathway" id="UPA00904">
    <property type="reaction ID" value="UER00875"/>
</dbReference>
<keyword evidence="1 9" id="KW-0028">Amino-acid biosynthesis</keyword>
<dbReference type="NCBIfam" id="TIGR03328">
    <property type="entry name" value="salvage_mtnB"/>
    <property type="match status" value="1"/>
</dbReference>
<dbReference type="InterPro" id="IPR036409">
    <property type="entry name" value="Aldolase_II/adducin_N_sf"/>
</dbReference>
<evidence type="ECO:0000256" key="9">
    <source>
        <dbReference type="HAMAP-Rule" id="MF_03118"/>
    </source>
</evidence>